<dbReference type="InterPro" id="IPR050469">
    <property type="entry name" value="Diguanylate_Cyclase"/>
</dbReference>
<dbReference type="Gene3D" id="6.10.340.10">
    <property type="match status" value="1"/>
</dbReference>
<accession>Q1JXC4</accession>
<dbReference type="RefSeq" id="WP_006001961.1">
    <property type="nucleotide sequence ID" value="NZ_AAEW02000016.1"/>
</dbReference>
<evidence type="ECO:0000256" key="3">
    <source>
        <dbReference type="SAM" id="Phobius"/>
    </source>
</evidence>
<dbReference type="SUPFAM" id="SSF55073">
    <property type="entry name" value="Nucleotide cyclase"/>
    <property type="match status" value="1"/>
</dbReference>
<dbReference type="NCBIfam" id="TIGR00254">
    <property type="entry name" value="GGDEF"/>
    <property type="match status" value="1"/>
</dbReference>
<evidence type="ECO:0000259" key="4">
    <source>
        <dbReference type="PROSITE" id="PS50885"/>
    </source>
</evidence>
<dbReference type="PROSITE" id="PS50887">
    <property type="entry name" value="GGDEF"/>
    <property type="match status" value="1"/>
</dbReference>
<comment type="caution">
    <text evidence="6">The sequence shown here is derived from an EMBL/GenBank/DDBJ whole genome shotgun (WGS) entry which is preliminary data.</text>
</comment>
<sequence>MLETKKRGLVKRFIRLITFVDLPIRRKFSLFSVGVLFWFVLLSCVSFYVLVDVNIKTSQVVDRLLPYERFAQDALRSSNEMGHLLVDLSEAGREQTVTLKSERVKASLMAISQGLEPLQSPKMASPLHLIWEKISRTSWIDEEGNQNYLKTVTQSTQTLMQLVNEITFLKMEQLQSGSVDQPKLEQLTGRFVAAEAEMTNATVSFLESISHQTNRYSGAITTTTSYAFWMIITVLTLASGLLAIFTFWISDSIVIPVSSMIAKIHTLATGHVDLTDKIQVRSDDEIGEMSQEFNDLMDTVHGMTVFKNVIEEDATLEDVYSRMGEAFSTNVGIENYRIYEVNSDYKGMQAVFPVAMSEKELDCHPDILTSCDLCRAVKTGHPISSLAYDRVCKQFMEDQTKVHVCVPMIIGGHAGGVVQFVFEKEGEQALSRNEIEQKVAKAEAYIKQSLSVLEAKRLMNTLRESSLRDPMTGLFNRRFLQDQAGHLIAGTLRRKKNIGLLMCDIDFFKQVNDQYGHDAGDQVLKETSAIIQKSVRESDVVVRFGGEEFLVILTDIEAGDAMSVAEKIRSNIEDKVFMVGPEKIRKTISLGVSEYPGDSEGFWQSIKYADVALYRAKETGRNRALRFEESMWTAEEF</sequence>
<dbReference type="InterPro" id="IPR003660">
    <property type="entry name" value="HAMP_dom"/>
</dbReference>
<proteinExistence type="predicted"/>
<dbReference type="InterPro" id="IPR043128">
    <property type="entry name" value="Rev_trsase/Diguanyl_cyclase"/>
</dbReference>
<keyword evidence="3" id="KW-1133">Transmembrane helix</keyword>
<dbReference type="CDD" id="cd01949">
    <property type="entry name" value="GGDEF"/>
    <property type="match status" value="1"/>
</dbReference>
<evidence type="ECO:0000256" key="2">
    <source>
        <dbReference type="ARBA" id="ARBA00034247"/>
    </source>
</evidence>
<dbReference type="AlphaFoldDB" id="Q1JXC4"/>
<dbReference type="InterPro" id="IPR000160">
    <property type="entry name" value="GGDEF_dom"/>
</dbReference>
<feature type="domain" description="GGDEF" evidence="5">
    <location>
        <begin position="496"/>
        <end position="629"/>
    </location>
</feature>
<keyword evidence="3" id="KW-0812">Transmembrane</keyword>
<dbReference type="GO" id="GO:0007165">
    <property type="term" value="P:signal transduction"/>
    <property type="evidence" value="ECO:0007669"/>
    <property type="project" value="InterPro"/>
</dbReference>
<dbReference type="Pfam" id="PF00990">
    <property type="entry name" value="GGDEF"/>
    <property type="match status" value="1"/>
</dbReference>
<gene>
    <name evidence="6" type="ORF">Dace_0877</name>
</gene>
<dbReference type="GO" id="GO:0005886">
    <property type="term" value="C:plasma membrane"/>
    <property type="evidence" value="ECO:0007669"/>
    <property type="project" value="TreeGrafter"/>
</dbReference>
<comment type="catalytic activity">
    <reaction evidence="2">
        <text>2 GTP = 3',3'-c-di-GMP + 2 diphosphate</text>
        <dbReference type="Rhea" id="RHEA:24898"/>
        <dbReference type="ChEBI" id="CHEBI:33019"/>
        <dbReference type="ChEBI" id="CHEBI:37565"/>
        <dbReference type="ChEBI" id="CHEBI:58805"/>
        <dbReference type="EC" id="2.7.7.65"/>
    </reaction>
</comment>
<feature type="transmembrane region" description="Helical" evidence="3">
    <location>
        <begin position="28"/>
        <end position="51"/>
    </location>
</feature>
<dbReference type="Gene3D" id="3.30.70.270">
    <property type="match status" value="1"/>
</dbReference>
<dbReference type="FunFam" id="3.30.70.270:FF:000001">
    <property type="entry name" value="Diguanylate cyclase domain protein"/>
    <property type="match status" value="1"/>
</dbReference>
<evidence type="ECO:0000313" key="7">
    <source>
        <dbReference type="Proteomes" id="UP000005695"/>
    </source>
</evidence>
<dbReference type="PROSITE" id="PS50885">
    <property type="entry name" value="HAMP"/>
    <property type="match status" value="1"/>
</dbReference>
<feature type="transmembrane region" description="Helical" evidence="3">
    <location>
        <begin position="226"/>
        <end position="249"/>
    </location>
</feature>
<protein>
    <recommendedName>
        <fullName evidence="1">diguanylate cyclase</fullName>
        <ecNumber evidence="1">2.7.7.65</ecNumber>
    </recommendedName>
</protein>
<dbReference type="GO" id="GO:1902201">
    <property type="term" value="P:negative regulation of bacterial-type flagellum-dependent cell motility"/>
    <property type="evidence" value="ECO:0007669"/>
    <property type="project" value="TreeGrafter"/>
</dbReference>
<dbReference type="GO" id="GO:0043709">
    <property type="term" value="P:cell adhesion involved in single-species biofilm formation"/>
    <property type="evidence" value="ECO:0007669"/>
    <property type="project" value="TreeGrafter"/>
</dbReference>
<organism evidence="6 7">
    <name type="scientific">Desulfuromonas acetoxidans (strain DSM 684 / 11070)</name>
    <dbReference type="NCBI Taxonomy" id="281689"/>
    <lineage>
        <taxon>Bacteria</taxon>
        <taxon>Pseudomonadati</taxon>
        <taxon>Thermodesulfobacteriota</taxon>
        <taxon>Desulfuromonadia</taxon>
        <taxon>Desulfuromonadales</taxon>
        <taxon>Desulfuromonadaceae</taxon>
        <taxon>Desulfuromonas</taxon>
    </lineage>
</organism>
<dbReference type="EMBL" id="AAEW02000016">
    <property type="protein sequence ID" value="EAT14868.1"/>
    <property type="molecule type" value="Genomic_DNA"/>
</dbReference>
<dbReference type="PANTHER" id="PTHR45138">
    <property type="entry name" value="REGULATORY COMPONENTS OF SENSORY TRANSDUCTION SYSTEM"/>
    <property type="match status" value="1"/>
</dbReference>
<dbReference type="Proteomes" id="UP000005695">
    <property type="component" value="Unassembled WGS sequence"/>
</dbReference>
<keyword evidence="3" id="KW-0472">Membrane</keyword>
<dbReference type="CDD" id="cd06225">
    <property type="entry name" value="HAMP"/>
    <property type="match status" value="1"/>
</dbReference>
<dbReference type="EC" id="2.7.7.65" evidence="1"/>
<evidence type="ECO:0000259" key="5">
    <source>
        <dbReference type="PROSITE" id="PS50887"/>
    </source>
</evidence>
<reference evidence="6" key="1">
    <citation type="submission" date="2006-05" db="EMBL/GenBank/DDBJ databases">
        <title>Annotation of the draft genome assembly of Desulfuromonas acetoxidans DSM 684.</title>
        <authorList>
            <consortium name="US DOE Joint Genome Institute (JGI-ORNL)"/>
            <person name="Larimer F."/>
            <person name="Land M."/>
            <person name="Hauser L."/>
        </authorList>
    </citation>
    <scope>NUCLEOTIDE SEQUENCE [LARGE SCALE GENOMIC DNA]</scope>
    <source>
        <strain evidence="6">DSM 684</strain>
    </source>
</reference>
<dbReference type="PANTHER" id="PTHR45138:SF9">
    <property type="entry name" value="DIGUANYLATE CYCLASE DGCM-RELATED"/>
    <property type="match status" value="1"/>
</dbReference>
<reference evidence="6" key="2">
    <citation type="submission" date="2006-05" db="EMBL/GenBank/DDBJ databases">
        <title>Sequencing of the draft genome and assembly of Desulfuromonas acetoxidans DSM 684.</title>
        <authorList>
            <consortium name="US DOE Joint Genome Institute (JGI-PGF)"/>
            <person name="Copeland A."/>
            <person name="Lucas S."/>
            <person name="Lapidus A."/>
            <person name="Barry K."/>
            <person name="Detter J.C."/>
            <person name="Glavina del Rio T."/>
            <person name="Hammon N."/>
            <person name="Israni S."/>
            <person name="Dalin E."/>
            <person name="Tice H."/>
            <person name="Bruce D."/>
            <person name="Pitluck S."/>
            <person name="Richardson P."/>
        </authorList>
    </citation>
    <scope>NUCLEOTIDE SEQUENCE [LARGE SCALE GENOMIC DNA]</scope>
    <source>
        <strain evidence="6">DSM 684</strain>
    </source>
</reference>
<dbReference type="Pfam" id="PF00672">
    <property type="entry name" value="HAMP"/>
    <property type="match status" value="1"/>
</dbReference>
<name>Q1JXC4_DESA6</name>
<dbReference type="OrthoDB" id="9759607at2"/>
<dbReference type="SMART" id="SM00267">
    <property type="entry name" value="GGDEF"/>
    <property type="match status" value="1"/>
</dbReference>
<keyword evidence="7" id="KW-1185">Reference proteome</keyword>
<dbReference type="InterPro" id="IPR029787">
    <property type="entry name" value="Nucleotide_cyclase"/>
</dbReference>
<dbReference type="GO" id="GO:0052621">
    <property type="term" value="F:diguanylate cyclase activity"/>
    <property type="evidence" value="ECO:0007669"/>
    <property type="project" value="UniProtKB-EC"/>
</dbReference>
<evidence type="ECO:0000256" key="1">
    <source>
        <dbReference type="ARBA" id="ARBA00012528"/>
    </source>
</evidence>
<feature type="domain" description="HAMP" evidence="4">
    <location>
        <begin position="251"/>
        <end position="305"/>
    </location>
</feature>
<evidence type="ECO:0000313" key="6">
    <source>
        <dbReference type="EMBL" id="EAT14868.1"/>
    </source>
</evidence>